<proteinExistence type="predicted"/>
<organism evidence="1">
    <name type="scientific">hydrothermal vent metagenome</name>
    <dbReference type="NCBI Taxonomy" id="652676"/>
    <lineage>
        <taxon>unclassified sequences</taxon>
        <taxon>metagenomes</taxon>
        <taxon>ecological metagenomes</taxon>
    </lineage>
</organism>
<gene>
    <name evidence="1" type="ORF">MNBD_GAMMA04-1180</name>
</gene>
<evidence type="ECO:0000313" key="1">
    <source>
        <dbReference type="EMBL" id="VAW47413.1"/>
    </source>
</evidence>
<dbReference type="EMBL" id="UOFB01000197">
    <property type="protein sequence ID" value="VAW47413.1"/>
    <property type="molecule type" value="Genomic_DNA"/>
</dbReference>
<reference evidence="1" key="1">
    <citation type="submission" date="2018-06" db="EMBL/GenBank/DDBJ databases">
        <authorList>
            <person name="Zhirakovskaya E."/>
        </authorList>
    </citation>
    <scope>NUCLEOTIDE SEQUENCE</scope>
</reference>
<accession>A0A3B0W4Y1</accession>
<dbReference type="AlphaFoldDB" id="A0A3B0W4Y1"/>
<name>A0A3B0W4Y1_9ZZZZ</name>
<sequence>MANHELALGAKEVQETILMLNLSVAQIELSISDGDNSVNTLIDSFAFMSQHIQKIQSTSQHIADLANDESDGGINEHQSLLVNEASELSQKMQQAVIAFQFYDKLSQRLEHVSRGLSGLSEIVSHKMHVKDEAQWERFKATVRKGTTMREEEELFELIFDMKMPVNEAIAVMKERMRERMNSAEEADDDIDFF</sequence>
<protein>
    <submittedName>
        <fullName evidence="1">Uncharacterized protein</fullName>
    </submittedName>
</protein>